<dbReference type="EMBL" id="BARU01005791">
    <property type="protein sequence ID" value="GAH41398.1"/>
    <property type="molecule type" value="Genomic_DNA"/>
</dbReference>
<feature type="non-terminal residue" evidence="1">
    <location>
        <position position="231"/>
    </location>
</feature>
<evidence type="ECO:0000313" key="1">
    <source>
        <dbReference type="EMBL" id="GAH41398.1"/>
    </source>
</evidence>
<gene>
    <name evidence="1" type="ORF">S03H2_11335</name>
</gene>
<evidence type="ECO:0008006" key="2">
    <source>
        <dbReference type="Google" id="ProtNLM"/>
    </source>
</evidence>
<comment type="caution">
    <text evidence="1">The sequence shown here is derived from an EMBL/GenBank/DDBJ whole genome shotgun (WGS) entry which is preliminary data.</text>
</comment>
<protein>
    <recommendedName>
        <fullName evidence="2">PA14 domain-containing protein</fullName>
    </recommendedName>
</protein>
<name>X1H7V9_9ZZZZ</name>
<sequence>MKIRKAYQNLSALLIVMFFTISSFAQTILVPYGATWKYLDNGSNQGTAWSESGFNDSLWAEGPAELGYGEGDETTVVSYGPNSSNKYITTYFRHYFDLENQSQTENVLLSLLRDDGAVIYLNGNEIVRSNLPPGDVDDKTLASSSGRGAHQYLVPTINFVTGTNVLAVEVHLKADDAEAMSFNLELATSDSVLGITRKAPYLIYTGVNSEMQILWQLNYTYPSNIEWGTDT</sequence>
<reference evidence="1" key="1">
    <citation type="journal article" date="2014" name="Front. Microbiol.">
        <title>High frequency of phylogenetically diverse reductive dehalogenase-homologous genes in deep subseafloor sedimentary metagenomes.</title>
        <authorList>
            <person name="Kawai M."/>
            <person name="Futagami T."/>
            <person name="Toyoda A."/>
            <person name="Takaki Y."/>
            <person name="Nishi S."/>
            <person name="Hori S."/>
            <person name="Arai W."/>
            <person name="Tsubouchi T."/>
            <person name="Morono Y."/>
            <person name="Uchiyama I."/>
            <person name="Ito T."/>
            <person name="Fujiyama A."/>
            <person name="Inagaki F."/>
            <person name="Takami H."/>
        </authorList>
    </citation>
    <scope>NUCLEOTIDE SEQUENCE</scope>
    <source>
        <strain evidence="1">Expedition CK06-06</strain>
    </source>
</reference>
<dbReference type="AlphaFoldDB" id="X1H7V9"/>
<dbReference type="Gene3D" id="2.60.120.260">
    <property type="entry name" value="Galactose-binding domain-like"/>
    <property type="match status" value="1"/>
</dbReference>
<proteinExistence type="predicted"/>
<accession>X1H7V9</accession>
<organism evidence="1">
    <name type="scientific">marine sediment metagenome</name>
    <dbReference type="NCBI Taxonomy" id="412755"/>
    <lineage>
        <taxon>unclassified sequences</taxon>
        <taxon>metagenomes</taxon>
        <taxon>ecological metagenomes</taxon>
    </lineage>
</organism>